<protein>
    <submittedName>
        <fullName evidence="2">Uncharacterized protein</fullName>
    </submittedName>
</protein>
<keyword evidence="3" id="KW-1185">Reference proteome</keyword>
<gene>
    <name evidence="2" type="ORF">LTRI10_LOCUS19250</name>
</gene>
<sequence>MGRSNSVSQGESLNDNSSSLGPDESNTPSPGESGTSSSFSGGNLSHASSSSSSSSGNSLPSSGSSSSASFSASAGISASHDQVVAPRRSTRVTRGQPPPRLDDYVAFNVNPIPIPANYKQACGIPE</sequence>
<accession>A0AAV2DVD9</accession>
<evidence type="ECO:0000256" key="1">
    <source>
        <dbReference type="SAM" id="MobiDB-lite"/>
    </source>
</evidence>
<feature type="compositionally biased region" description="Low complexity" evidence="1">
    <location>
        <begin position="25"/>
        <end position="79"/>
    </location>
</feature>
<evidence type="ECO:0000313" key="2">
    <source>
        <dbReference type="EMBL" id="CAL1377616.1"/>
    </source>
</evidence>
<feature type="region of interest" description="Disordered" evidence="1">
    <location>
        <begin position="1"/>
        <end position="102"/>
    </location>
</feature>
<organism evidence="2 3">
    <name type="scientific">Linum trigynum</name>
    <dbReference type="NCBI Taxonomy" id="586398"/>
    <lineage>
        <taxon>Eukaryota</taxon>
        <taxon>Viridiplantae</taxon>
        <taxon>Streptophyta</taxon>
        <taxon>Embryophyta</taxon>
        <taxon>Tracheophyta</taxon>
        <taxon>Spermatophyta</taxon>
        <taxon>Magnoliopsida</taxon>
        <taxon>eudicotyledons</taxon>
        <taxon>Gunneridae</taxon>
        <taxon>Pentapetalae</taxon>
        <taxon>rosids</taxon>
        <taxon>fabids</taxon>
        <taxon>Malpighiales</taxon>
        <taxon>Linaceae</taxon>
        <taxon>Linum</taxon>
    </lineage>
</organism>
<feature type="compositionally biased region" description="Polar residues" evidence="1">
    <location>
        <begin position="1"/>
        <end position="20"/>
    </location>
</feature>
<proteinExistence type="predicted"/>
<dbReference type="EMBL" id="OZ034816">
    <property type="protein sequence ID" value="CAL1377616.1"/>
    <property type="molecule type" value="Genomic_DNA"/>
</dbReference>
<reference evidence="2 3" key="1">
    <citation type="submission" date="2024-04" db="EMBL/GenBank/DDBJ databases">
        <authorList>
            <person name="Fracassetti M."/>
        </authorList>
    </citation>
    <scope>NUCLEOTIDE SEQUENCE [LARGE SCALE GENOMIC DNA]</scope>
</reference>
<name>A0AAV2DVD9_9ROSI</name>
<dbReference type="AlphaFoldDB" id="A0AAV2DVD9"/>
<dbReference type="Proteomes" id="UP001497516">
    <property type="component" value="Chromosome 3"/>
</dbReference>
<evidence type="ECO:0000313" key="3">
    <source>
        <dbReference type="Proteomes" id="UP001497516"/>
    </source>
</evidence>